<sequence>MHPSIICATTLVQDLTSRRVLFVCYVQISSLQHNSFLCQSTKGFARMRPLFNCNLEFNIAKKQTLKQPCVWSYFVIVGCKPNLCGSFVLIRMICGQTRDCHPKLLNTLEDFGDLGCYKRSSSSPHQAQPPHLISFLSN</sequence>
<evidence type="ECO:0000313" key="2">
    <source>
        <dbReference type="Proteomes" id="UP000012073"/>
    </source>
</evidence>
<evidence type="ECO:0000313" key="1">
    <source>
        <dbReference type="EMBL" id="CDF38071.1"/>
    </source>
</evidence>
<dbReference type="Gramene" id="CDF38071">
    <property type="protein sequence ID" value="CDF38071"/>
    <property type="gene ID" value="CHC_T00000498001"/>
</dbReference>
<organism evidence="1 2">
    <name type="scientific">Chondrus crispus</name>
    <name type="common">Carrageen Irish moss</name>
    <name type="synonym">Polymorpha crispa</name>
    <dbReference type="NCBI Taxonomy" id="2769"/>
    <lineage>
        <taxon>Eukaryota</taxon>
        <taxon>Rhodophyta</taxon>
        <taxon>Florideophyceae</taxon>
        <taxon>Rhodymeniophycidae</taxon>
        <taxon>Gigartinales</taxon>
        <taxon>Gigartinaceae</taxon>
        <taxon>Chondrus</taxon>
    </lineage>
</organism>
<protein>
    <submittedName>
        <fullName evidence="1">Uncharacterized protein</fullName>
    </submittedName>
</protein>
<keyword evidence="2" id="KW-1185">Reference proteome</keyword>
<dbReference type="AlphaFoldDB" id="R7QKS1"/>
<dbReference type="Proteomes" id="UP000012073">
    <property type="component" value="Unassembled WGS sequence"/>
</dbReference>
<dbReference type="RefSeq" id="XP_005717940.1">
    <property type="nucleotide sequence ID" value="XM_005717883.1"/>
</dbReference>
<reference evidence="2" key="1">
    <citation type="journal article" date="2013" name="Proc. Natl. Acad. Sci. U.S.A.">
        <title>Genome structure and metabolic features in the red seaweed Chondrus crispus shed light on evolution of the Archaeplastida.</title>
        <authorList>
            <person name="Collen J."/>
            <person name="Porcel B."/>
            <person name="Carre W."/>
            <person name="Ball S.G."/>
            <person name="Chaparro C."/>
            <person name="Tonon T."/>
            <person name="Barbeyron T."/>
            <person name="Michel G."/>
            <person name="Noel B."/>
            <person name="Valentin K."/>
            <person name="Elias M."/>
            <person name="Artiguenave F."/>
            <person name="Arun A."/>
            <person name="Aury J.M."/>
            <person name="Barbosa-Neto J.F."/>
            <person name="Bothwell J.H."/>
            <person name="Bouget F.Y."/>
            <person name="Brillet L."/>
            <person name="Cabello-Hurtado F."/>
            <person name="Capella-Gutierrez S."/>
            <person name="Charrier B."/>
            <person name="Cladiere L."/>
            <person name="Cock J.M."/>
            <person name="Coelho S.M."/>
            <person name="Colleoni C."/>
            <person name="Czjzek M."/>
            <person name="Da Silva C."/>
            <person name="Delage L."/>
            <person name="Denoeud F."/>
            <person name="Deschamps P."/>
            <person name="Dittami S.M."/>
            <person name="Gabaldon T."/>
            <person name="Gachon C.M."/>
            <person name="Groisillier A."/>
            <person name="Herve C."/>
            <person name="Jabbari K."/>
            <person name="Katinka M."/>
            <person name="Kloareg B."/>
            <person name="Kowalczyk N."/>
            <person name="Labadie K."/>
            <person name="Leblanc C."/>
            <person name="Lopez P.J."/>
            <person name="McLachlan D.H."/>
            <person name="Meslet-Cladiere L."/>
            <person name="Moustafa A."/>
            <person name="Nehr Z."/>
            <person name="Nyvall Collen P."/>
            <person name="Panaud O."/>
            <person name="Partensky F."/>
            <person name="Poulain J."/>
            <person name="Rensing S.A."/>
            <person name="Rousvoal S."/>
            <person name="Samson G."/>
            <person name="Symeonidi A."/>
            <person name="Weissenbach J."/>
            <person name="Zambounis A."/>
            <person name="Wincker P."/>
            <person name="Boyen C."/>
        </authorList>
    </citation>
    <scope>NUCLEOTIDE SEQUENCE [LARGE SCALE GENOMIC DNA]</scope>
    <source>
        <strain evidence="2">cv. Stackhouse</strain>
    </source>
</reference>
<accession>R7QKS1</accession>
<proteinExistence type="predicted"/>
<name>R7QKS1_CHOCR</name>
<dbReference type="EMBL" id="HG001897">
    <property type="protein sequence ID" value="CDF38071.1"/>
    <property type="molecule type" value="Genomic_DNA"/>
</dbReference>
<dbReference type="KEGG" id="ccp:CHC_T00000498001"/>
<dbReference type="GeneID" id="17325657"/>
<gene>
    <name evidence="1" type="ORF">CHC_T00000498001</name>
</gene>